<dbReference type="Gene3D" id="2.60.40.10">
    <property type="entry name" value="Immunoglobulins"/>
    <property type="match status" value="2"/>
</dbReference>
<keyword evidence="3" id="KW-0393">Immunoglobulin domain</keyword>
<dbReference type="InterPro" id="IPR013783">
    <property type="entry name" value="Ig-like_fold"/>
</dbReference>
<evidence type="ECO:0000256" key="2">
    <source>
        <dbReference type="ARBA" id="ARBA00023157"/>
    </source>
</evidence>
<reference evidence="5" key="1">
    <citation type="submission" date="2013-04" db="EMBL/GenBank/DDBJ databases">
        <authorList>
            <person name="Qu J."/>
            <person name="Murali S.C."/>
            <person name="Bandaranaike D."/>
            <person name="Bellair M."/>
            <person name="Blankenburg K."/>
            <person name="Chao H."/>
            <person name="Dinh H."/>
            <person name="Doddapaneni H."/>
            <person name="Downs B."/>
            <person name="Dugan-Rocha S."/>
            <person name="Elkadiri S."/>
            <person name="Gnanaolivu R.D."/>
            <person name="Hernandez B."/>
            <person name="Javaid M."/>
            <person name="Jayaseelan J.C."/>
            <person name="Lee S."/>
            <person name="Li M."/>
            <person name="Ming W."/>
            <person name="Munidasa M."/>
            <person name="Muniz J."/>
            <person name="Nguyen L."/>
            <person name="Ongeri F."/>
            <person name="Osuji N."/>
            <person name="Pu L.-L."/>
            <person name="Puazo M."/>
            <person name="Qu C."/>
            <person name="Quiroz J."/>
            <person name="Raj R."/>
            <person name="Weissenberger G."/>
            <person name="Xin Y."/>
            <person name="Zou X."/>
            <person name="Han Y."/>
            <person name="Richards S."/>
            <person name="Worley K."/>
            <person name="Muzny D."/>
            <person name="Gibbs R."/>
        </authorList>
    </citation>
    <scope>NUCLEOTIDE SEQUENCE</scope>
    <source>
        <strain evidence="5">Sampled in the wild</strain>
    </source>
</reference>
<organism evidence="5 6">
    <name type="scientific">Ladona fulva</name>
    <name type="common">Scarce chaser dragonfly</name>
    <name type="synonym">Libellula fulva</name>
    <dbReference type="NCBI Taxonomy" id="123851"/>
    <lineage>
        <taxon>Eukaryota</taxon>
        <taxon>Metazoa</taxon>
        <taxon>Ecdysozoa</taxon>
        <taxon>Arthropoda</taxon>
        <taxon>Hexapoda</taxon>
        <taxon>Insecta</taxon>
        <taxon>Pterygota</taxon>
        <taxon>Palaeoptera</taxon>
        <taxon>Odonata</taxon>
        <taxon>Epiprocta</taxon>
        <taxon>Anisoptera</taxon>
        <taxon>Libelluloidea</taxon>
        <taxon>Libellulidae</taxon>
        <taxon>Ladona</taxon>
    </lineage>
</organism>
<comment type="caution">
    <text evidence="5">The sequence shown here is derived from an EMBL/GenBank/DDBJ whole genome shotgun (WGS) entry which is preliminary data.</text>
</comment>
<feature type="domain" description="Immunoglobulin" evidence="4">
    <location>
        <begin position="2"/>
        <end position="62"/>
    </location>
</feature>
<evidence type="ECO:0000313" key="6">
    <source>
        <dbReference type="Proteomes" id="UP000792457"/>
    </source>
</evidence>
<name>A0A8K0KES6_LADFU</name>
<keyword evidence="1" id="KW-0732">Signal</keyword>
<gene>
    <name evidence="5" type="ORF">J437_LFUL005140</name>
</gene>
<keyword evidence="2" id="KW-1015">Disulfide bond</keyword>
<protein>
    <recommendedName>
        <fullName evidence="4">Immunoglobulin domain-containing protein</fullName>
    </recommendedName>
</protein>
<dbReference type="Proteomes" id="UP000792457">
    <property type="component" value="Unassembled WGS sequence"/>
</dbReference>
<dbReference type="EMBL" id="KZ308753">
    <property type="protein sequence ID" value="KAG8233934.1"/>
    <property type="molecule type" value="Genomic_DNA"/>
</dbReference>
<dbReference type="InterPro" id="IPR050958">
    <property type="entry name" value="Cell_Adh-Cytoskel_Orgn"/>
</dbReference>
<accession>A0A8K0KES6</accession>
<dbReference type="PANTHER" id="PTHR45080">
    <property type="entry name" value="CONTACTIN 5"/>
    <property type="match status" value="1"/>
</dbReference>
<dbReference type="OrthoDB" id="9049620at2759"/>
<feature type="domain" description="Immunoglobulin" evidence="4">
    <location>
        <begin position="77"/>
        <end position="163"/>
    </location>
</feature>
<dbReference type="Pfam" id="PF07679">
    <property type="entry name" value="I-set"/>
    <property type="match status" value="1"/>
</dbReference>
<dbReference type="InterPro" id="IPR036179">
    <property type="entry name" value="Ig-like_dom_sf"/>
</dbReference>
<dbReference type="PANTHER" id="PTHR45080:SF8">
    <property type="entry name" value="IG-LIKE DOMAIN-CONTAINING PROTEIN"/>
    <property type="match status" value="1"/>
</dbReference>
<evidence type="ECO:0000259" key="4">
    <source>
        <dbReference type="SMART" id="SM00409"/>
    </source>
</evidence>
<dbReference type="InterPro" id="IPR013098">
    <property type="entry name" value="Ig_I-set"/>
</dbReference>
<keyword evidence="6" id="KW-1185">Reference proteome</keyword>
<evidence type="ECO:0000313" key="5">
    <source>
        <dbReference type="EMBL" id="KAG8233934.1"/>
    </source>
</evidence>
<dbReference type="SMART" id="SM00409">
    <property type="entry name" value="IG"/>
    <property type="match status" value="2"/>
</dbReference>
<evidence type="ECO:0000256" key="3">
    <source>
        <dbReference type="ARBA" id="ARBA00023319"/>
    </source>
</evidence>
<dbReference type="SUPFAM" id="SSF48726">
    <property type="entry name" value="Immunoglobulin"/>
    <property type="match status" value="2"/>
</dbReference>
<dbReference type="InterPro" id="IPR003599">
    <property type="entry name" value="Ig_sub"/>
</dbReference>
<evidence type="ECO:0000256" key="1">
    <source>
        <dbReference type="ARBA" id="ARBA00022729"/>
    </source>
</evidence>
<proteinExistence type="predicted"/>
<dbReference type="AlphaFoldDB" id="A0A8K0KES6"/>
<dbReference type="GO" id="GO:0005886">
    <property type="term" value="C:plasma membrane"/>
    <property type="evidence" value="ECO:0007669"/>
    <property type="project" value="TreeGrafter"/>
</dbReference>
<dbReference type="GO" id="GO:0007156">
    <property type="term" value="P:homophilic cell adhesion via plasma membrane adhesion molecules"/>
    <property type="evidence" value="ECO:0007669"/>
    <property type="project" value="TreeGrafter"/>
</dbReference>
<reference evidence="5" key="2">
    <citation type="submission" date="2017-10" db="EMBL/GenBank/DDBJ databases">
        <title>Ladona fulva Genome sequencing and assembly.</title>
        <authorList>
            <person name="Murali S."/>
            <person name="Richards S."/>
            <person name="Bandaranaike D."/>
            <person name="Bellair M."/>
            <person name="Blankenburg K."/>
            <person name="Chao H."/>
            <person name="Dinh H."/>
            <person name="Doddapaneni H."/>
            <person name="Dugan-Rocha S."/>
            <person name="Elkadiri S."/>
            <person name="Gnanaolivu R."/>
            <person name="Hernandez B."/>
            <person name="Skinner E."/>
            <person name="Javaid M."/>
            <person name="Lee S."/>
            <person name="Li M."/>
            <person name="Ming W."/>
            <person name="Munidasa M."/>
            <person name="Muniz J."/>
            <person name="Nguyen L."/>
            <person name="Hughes D."/>
            <person name="Osuji N."/>
            <person name="Pu L.-L."/>
            <person name="Puazo M."/>
            <person name="Qu C."/>
            <person name="Quiroz J."/>
            <person name="Raj R."/>
            <person name="Weissenberger G."/>
            <person name="Xin Y."/>
            <person name="Zou X."/>
            <person name="Han Y."/>
            <person name="Worley K."/>
            <person name="Muzny D."/>
            <person name="Gibbs R."/>
        </authorList>
    </citation>
    <scope>NUCLEOTIDE SEQUENCE</scope>
    <source>
        <strain evidence="5">Sampled in the wild</strain>
    </source>
</reference>
<feature type="non-terminal residue" evidence="5">
    <location>
        <position position="1"/>
    </location>
</feature>
<sequence length="163" mass="17824">MTGRFLTSRLTVPVGPSRGKLVRQDTVNLTISSLRLSDEGNYSCYVKSDAEYNKDTVQLKIIGKNQSFINFLIDGGSTVIEVNEGAPSVKWAVGYAAAPTPTFEWFAPDGTKIKNNSKYHITTNSMQTVLVISSVTPVDAGTYFLIGKAESKEKIQNLTLLVK</sequence>